<organism evidence="3 4">
    <name type="scientific">Nocardioides humilatus</name>
    <dbReference type="NCBI Taxonomy" id="2607660"/>
    <lineage>
        <taxon>Bacteria</taxon>
        <taxon>Bacillati</taxon>
        <taxon>Actinomycetota</taxon>
        <taxon>Actinomycetes</taxon>
        <taxon>Propionibacteriales</taxon>
        <taxon>Nocardioidaceae</taxon>
        <taxon>Nocardioides</taxon>
    </lineage>
</organism>
<feature type="region of interest" description="Disordered" evidence="1">
    <location>
        <begin position="252"/>
        <end position="279"/>
    </location>
</feature>
<dbReference type="GO" id="GO:0004722">
    <property type="term" value="F:protein serine/threonine phosphatase activity"/>
    <property type="evidence" value="ECO:0007669"/>
    <property type="project" value="InterPro"/>
</dbReference>
<dbReference type="Gene3D" id="3.60.40.10">
    <property type="entry name" value="PPM-type phosphatase domain"/>
    <property type="match status" value="1"/>
</dbReference>
<dbReference type="PANTHER" id="PTHR47992">
    <property type="entry name" value="PROTEIN PHOSPHATASE"/>
    <property type="match status" value="1"/>
</dbReference>
<dbReference type="SUPFAM" id="SSF81606">
    <property type="entry name" value="PP2C-like"/>
    <property type="match status" value="1"/>
</dbReference>
<comment type="caution">
    <text evidence="3">The sequence shown here is derived from an EMBL/GenBank/DDBJ whole genome shotgun (WGS) entry which is preliminary data.</text>
</comment>
<sequence>MSPLRIEVRAGAATHAGNLRSENQDAHLINPPVFLVADGMGGHASGREASELVAMAFDHRRWGQWVTPTTLKDATAAAAAAVGDLGRRVSGAPGSTLTGAGLAVHDDEPCWLIFNIGDSRTYLLRDEELEQVTVDHSQRQALMDAGLTSTAAAASAKRNVITQAIGGGLATDPELDLWMLPARPGDRVLLCSDGLSGEVSDPLIAVTLLSTPDPQAAAAALVAAAVAGAGRDNVTAVVVDAVLVEGHRSDQREWATDDTVDETTARLSGDTQPDLEVVP</sequence>
<evidence type="ECO:0000313" key="3">
    <source>
        <dbReference type="EMBL" id="KAA1421548.1"/>
    </source>
</evidence>
<dbReference type="InterPro" id="IPR015655">
    <property type="entry name" value="PP2C"/>
</dbReference>
<dbReference type="Proteomes" id="UP000325003">
    <property type="component" value="Unassembled WGS sequence"/>
</dbReference>
<feature type="domain" description="PPM-type phosphatase" evidence="2">
    <location>
        <begin position="9"/>
        <end position="241"/>
    </location>
</feature>
<reference evidence="3 4" key="2">
    <citation type="submission" date="2019-09" db="EMBL/GenBank/DDBJ databases">
        <authorList>
            <person name="Jin C."/>
        </authorList>
    </citation>
    <scope>NUCLEOTIDE SEQUENCE [LARGE SCALE GENOMIC DNA]</scope>
    <source>
        <strain evidence="3 4">BN130099</strain>
    </source>
</reference>
<gene>
    <name evidence="3" type="ORF">F0U44_04480</name>
</gene>
<evidence type="ECO:0000256" key="1">
    <source>
        <dbReference type="SAM" id="MobiDB-lite"/>
    </source>
</evidence>
<dbReference type="SMART" id="SM00332">
    <property type="entry name" value="PP2Cc"/>
    <property type="match status" value="1"/>
</dbReference>
<proteinExistence type="predicted"/>
<dbReference type="InterPro" id="IPR001932">
    <property type="entry name" value="PPM-type_phosphatase-like_dom"/>
</dbReference>
<dbReference type="EMBL" id="VUJV01000001">
    <property type="protein sequence ID" value="KAA1421548.1"/>
    <property type="molecule type" value="Genomic_DNA"/>
</dbReference>
<name>A0A5B1LN64_9ACTN</name>
<dbReference type="Pfam" id="PF13672">
    <property type="entry name" value="PP2C_2"/>
    <property type="match status" value="1"/>
</dbReference>
<protein>
    <submittedName>
        <fullName evidence="3">Serine/threonine-protein phosphatase</fullName>
    </submittedName>
</protein>
<dbReference type="InterPro" id="IPR036457">
    <property type="entry name" value="PPM-type-like_dom_sf"/>
</dbReference>
<keyword evidence="4" id="KW-1185">Reference proteome</keyword>
<accession>A0A5B1LN64</accession>
<dbReference type="SMART" id="SM00331">
    <property type="entry name" value="PP2C_SIG"/>
    <property type="match status" value="1"/>
</dbReference>
<dbReference type="PROSITE" id="PS51746">
    <property type="entry name" value="PPM_2"/>
    <property type="match status" value="1"/>
</dbReference>
<evidence type="ECO:0000259" key="2">
    <source>
        <dbReference type="PROSITE" id="PS51746"/>
    </source>
</evidence>
<dbReference type="AlphaFoldDB" id="A0A5B1LN64"/>
<reference evidence="3 4" key="1">
    <citation type="submission" date="2019-09" db="EMBL/GenBank/DDBJ databases">
        <title>Nocardioides panacisoli sp. nov., isolated from the soil of a ginseng field.</title>
        <authorList>
            <person name="Cho C."/>
        </authorList>
    </citation>
    <scope>NUCLEOTIDE SEQUENCE [LARGE SCALE GENOMIC DNA]</scope>
    <source>
        <strain evidence="3 4">BN130099</strain>
    </source>
</reference>
<evidence type="ECO:0000313" key="4">
    <source>
        <dbReference type="Proteomes" id="UP000325003"/>
    </source>
</evidence>
<dbReference type="RefSeq" id="WP_149727008.1">
    <property type="nucleotide sequence ID" value="NZ_VUJV01000001.1"/>
</dbReference>
<dbReference type="CDD" id="cd00143">
    <property type="entry name" value="PP2Cc"/>
    <property type="match status" value="1"/>
</dbReference>